<keyword evidence="1" id="KW-1133">Transmembrane helix</keyword>
<keyword evidence="1" id="KW-0472">Membrane</keyword>
<feature type="transmembrane region" description="Helical" evidence="1">
    <location>
        <begin position="33"/>
        <end position="51"/>
    </location>
</feature>
<sequence>MTAITDISTTNDIAETPRMVDGMRWMTRGAQRLGGVALVLSAIGLWVMPGMSFEADLALFKLGVSVALGFAGLAIMQAGRARRTVKIEIDTVRREVRLVRGKRGARDLVSRTAIADLGPAEIHGNMARLWTMDGALVAEVAMSDPNLRRSLMAALRDAGKI</sequence>
<accession>A0ABW8UWL1</accession>
<keyword evidence="1" id="KW-0812">Transmembrane</keyword>
<evidence type="ECO:0000313" key="3">
    <source>
        <dbReference type="Proteomes" id="UP001627408"/>
    </source>
</evidence>
<organism evidence="2 3">
    <name type="scientific">Tateyamaria armeniaca</name>
    <dbReference type="NCBI Taxonomy" id="2518930"/>
    <lineage>
        <taxon>Bacteria</taxon>
        <taxon>Pseudomonadati</taxon>
        <taxon>Pseudomonadota</taxon>
        <taxon>Alphaproteobacteria</taxon>
        <taxon>Rhodobacterales</taxon>
        <taxon>Roseobacteraceae</taxon>
        <taxon>Tateyamaria</taxon>
    </lineage>
</organism>
<proteinExistence type="predicted"/>
<feature type="transmembrane region" description="Helical" evidence="1">
    <location>
        <begin position="57"/>
        <end position="76"/>
    </location>
</feature>
<dbReference type="EMBL" id="JBHDIY010000002">
    <property type="protein sequence ID" value="MFL4471526.1"/>
    <property type="molecule type" value="Genomic_DNA"/>
</dbReference>
<name>A0ABW8UWL1_9RHOB</name>
<dbReference type="RefSeq" id="WP_407593369.1">
    <property type="nucleotide sequence ID" value="NZ_JBHDIY010000002.1"/>
</dbReference>
<dbReference type="Proteomes" id="UP001627408">
    <property type="component" value="Unassembled WGS sequence"/>
</dbReference>
<gene>
    <name evidence="2" type="ORF">ACERZ8_17185</name>
</gene>
<comment type="caution">
    <text evidence="2">The sequence shown here is derived from an EMBL/GenBank/DDBJ whole genome shotgun (WGS) entry which is preliminary data.</text>
</comment>
<protein>
    <recommendedName>
        <fullName evidence="4">DUF2244 domain-containing protein</fullName>
    </recommendedName>
</protein>
<keyword evidence="3" id="KW-1185">Reference proteome</keyword>
<evidence type="ECO:0008006" key="4">
    <source>
        <dbReference type="Google" id="ProtNLM"/>
    </source>
</evidence>
<reference evidence="2 3" key="1">
    <citation type="submission" date="2024-08" db="EMBL/GenBank/DDBJ databases">
        <title>Tateyamaria sp. nov., isolated from marine algae.</title>
        <authorList>
            <person name="Choi B.J."/>
            <person name="Kim J.M."/>
            <person name="Lee J.K."/>
            <person name="Choi D.G."/>
            <person name="Bayburt H."/>
            <person name="Baek J.H."/>
            <person name="Han D.M."/>
            <person name="Jeon C.O."/>
        </authorList>
    </citation>
    <scope>NUCLEOTIDE SEQUENCE [LARGE SCALE GENOMIC DNA]</scope>
    <source>
        <strain evidence="2 3">KMU-156</strain>
    </source>
</reference>
<evidence type="ECO:0000256" key="1">
    <source>
        <dbReference type="SAM" id="Phobius"/>
    </source>
</evidence>
<evidence type="ECO:0000313" key="2">
    <source>
        <dbReference type="EMBL" id="MFL4471526.1"/>
    </source>
</evidence>